<dbReference type="EMBL" id="JAPNNL010000058">
    <property type="protein sequence ID" value="MDA0635067.1"/>
    <property type="molecule type" value="Genomic_DNA"/>
</dbReference>
<evidence type="ECO:0000313" key="1">
    <source>
        <dbReference type="EMBL" id="MDA0635067.1"/>
    </source>
</evidence>
<dbReference type="Proteomes" id="UP001144036">
    <property type="component" value="Unassembled WGS sequence"/>
</dbReference>
<dbReference type="RefSeq" id="WP_270155904.1">
    <property type="nucleotide sequence ID" value="NZ_JAPNNL010000058.1"/>
</dbReference>
<protein>
    <submittedName>
        <fullName evidence="1">Uncharacterized protein</fullName>
    </submittedName>
</protein>
<gene>
    <name evidence="1" type="ORF">OUY22_16735</name>
</gene>
<proteinExistence type="predicted"/>
<comment type="caution">
    <text evidence="1">The sequence shown here is derived from an EMBL/GenBank/DDBJ whole genome shotgun (WGS) entry which is preliminary data.</text>
</comment>
<organism evidence="1 2">
    <name type="scientific">Nonomuraea corallina</name>
    <dbReference type="NCBI Taxonomy" id="2989783"/>
    <lineage>
        <taxon>Bacteria</taxon>
        <taxon>Bacillati</taxon>
        <taxon>Actinomycetota</taxon>
        <taxon>Actinomycetes</taxon>
        <taxon>Streptosporangiales</taxon>
        <taxon>Streptosporangiaceae</taxon>
        <taxon>Nonomuraea</taxon>
    </lineage>
</organism>
<accession>A0ABT4SCZ3</accession>
<name>A0ABT4SCZ3_9ACTN</name>
<reference evidence="1" key="1">
    <citation type="submission" date="2022-11" db="EMBL/GenBank/DDBJ databases">
        <title>Nonomuraea corallina sp. nov., a new species of the genus Nonomuraea isolated from sea side sediment in Thai sea.</title>
        <authorList>
            <person name="Ngamcharungchit C."/>
            <person name="Matsumoto A."/>
            <person name="Suriyachadkun C."/>
            <person name="Panbangred W."/>
            <person name="Inahashi Y."/>
            <person name="Intra B."/>
        </authorList>
    </citation>
    <scope>NUCLEOTIDE SEQUENCE</scope>
    <source>
        <strain evidence="1">MCN248</strain>
    </source>
</reference>
<evidence type="ECO:0000313" key="2">
    <source>
        <dbReference type="Proteomes" id="UP001144036"/>
    </source>
</evidence>
<sequence>MDDYLADYERRKGPLPEQEQDRARQIFDGVFADHAGTADRVMGGGR</sequence>
<keyword evidence="2" id="KW-1185">Reference proteome</keyword>